<comment type="caution">
    <text evidence="2">The sequence shown here is derived from an EMBL/GenBank/DDBJ whole genome shotgun (WGS) entry which is preliminary data.</text>
</comment>
<dbReference type="InterPro" id="IPR052907">
    <property type="entry name" value="Beta-lactamase/esterase"/>
</dbReference>
<dbReference type="STRING" id="2010991.A0A3M2RHK9"/>
<keyword evidence="3" id="KW-1185">Reference proteome</keyword>
<dbReference type="Proteomes" id="UP000277212">
    <property type="component" value="Unassembled WGS sequence"/>
</dbReference>
<feature type="domain" description="Beta-lactamase-related" evidence="1">
    <location>
        <begin position="14"/>
        <end position="357"/>
    </location>
</feature>
<dbReference type="PANTHER" id="PTHR43319">
    <property type="entry name" value="BETA-LACTAMASE-RELATED"/>
    <property type="match status" value="1"/>
</dbReference>
<name>A0A3M2RHK9_9HYPO</name>
<evidence type="ECO:0000313" key="2">
    <source>
        <dbReference type="EMBL" id="RMJ04791.1"/>
    </source>
</evidence>
<dbReference type="Pfam" id="PF00144">
    <property type="entry name" value="Beta-lactamase"/>
    <property type="match status" value="1"/>
</dbReference>
<dbReference type="InterPro" id="IPR012338">
    <property type="entry name" value="Beta-lactam/transpept-like"/>
</dbReference>
<dbReference type="InterPro" id="IPR001466">
    <property type="entry name" value="Beta-lactam-related"/>
</dbReference>
<dbReference type="OrthoDB" id="5946976at2759"/>
<organism evidence="2 3">
    <name type="scientific">Fusarium kuroshium</name>
    <dbReference type="NCBI Taxonomy" id="2010991"/>
    <lineage>
        <taxon>Eukaryota</taxon>
        <taxon>Fungi</taxon>
        <taxon>Dikarya</taxon>
        <taxon>Ascomycota</taxon>
        <taxon>Pezizomycotina</taxon>
        <taxon>Sordariomycetes</taxon>
        <taxon>Hypocreomycetidae</taxon>
        <taxon>Hypocreales</taxon>
        <taxon>Nectriaceae</taxon>
        <taxon>Fusarium</taxon>
        <taxon>Fusarium solani species complex</taxon>
    </lineage>
</organism>
<dbReference type="AlphaFoldDB" id="A0A3M2RHK9"/>
<reference evidence="2 3" key="1">
    <citation type="submission" date="2017-06" db="EMBL/GenBank/DDBJ databases">
        <title>Comparative genomic analysis of Ambrosia Fusariam Clade fungi.</title>
        <authorList>
            <person name="Stajich J.E."/>
            <person name="Carrillo J."/>
            <person name="Kijimoto T."/>
            <person name="Eskalen A."/>
            <person name="O'Donnell K."/>
            <person name="Kasson M."/>
        </authorList>
    </citation>
    <scope>NUCLEOTIDE SEQUENCE [LARGE SCALE GENOMIC DNA]</scope>
    <source>
        <strain evidence="2">UCR3666</strain>
    </source>
</reference>
<dbReference type="PANTHER" id="PTHR43319:SF3">
    <property type="entry name" value="BETA-LACTAMASE-RELATED DOMAIN-CONTAINING PROTEIN"/>
    <property type="match status" value="1"/>
</dbReference>
<evidence type="ECO:0000313" key="3">
    <source>
        <dbReference type="Proteomes" id="UP000277212"/>
    </source>
</evidence>
<protein>
    <recommendedName>
        <fullName evidence="1">Beta-lactamase-related domain-containing protein</fullName>
    </recommendedName>
</protein>
<dbReference type="Gene3D" id="3.40.710.10">
    <property type="entry name" value="DD-peptidase/beta-lactamase superfamily"/>
    <property type="match status" value="1"/>
</dbReference>
<gene>
    <name evidence="2" type="ORF">CDV36_014549</name>
</gene>
<evidence type="ECO:0000259" key="1">
    <source>
        <dbReference type="Pfam" id="PF00144"/>
    </source>
</evidence>
<dbReference type="EMBL" id="NKUJ01000468">
    <property type="protein sequence ID" value="RMJ04791.1"/>
    <property type="molecule type" value="Genomic_DNA"/>
</dbReference>
<accession>A0A3M2RHK9</accession>
<dbReference type="SUPFAM" id="SSF56601">
    <property type="entry name" value="beta-lactamase/transpeptidase-like"/>
    <property type="match status" value="1"/>
</dbReference>
<proteinExistence type="predicted"/>
<sequence>MSSHVSASDPRIAKALQTILDRGVTGVSVTAYLRGKPVIEGTAGYANVEKDRLVDKDTIFPVFSTTKGITALAVHIQAEKGLLRLDDPISKHWPEFAANGKEAITVEQALSHRSGIPQMPEDVTPELMADWEWMTDRIANYTPIFPPGKSNAYHVLVYGWILGEIVRRTDPEHRPFGQFVKQEIFERLGVDKGIFYGVPDSELERVATLYGKNQESIVDKYNVNPLPVFPGPRQHNLRSMLQAVDPGAGAVTNSASLARIFSMLAEGGELDGVRILSPERVKTFSRPREGVHDIDEIFTGPVPFGAYGFWVRQEGMSDPLVGDHDNIIYSPGAGGSIVWADLRDRLSVAIVNNHMDAGVSVDPEPIWAVLGRAVREVIADLQG</sequence>